<dbReference type="EMBL" id="BONN01000011">
    <property type="protein sequence ID" value="GIG34000.1"/>
    <property type="molecule type" value="Genomic_DNA"/>
</dbReference>
<protein>
    <submittedName>
        <fullName evidence="1">Uncharacterized protein</fullName>
    </submittedName>
</protein>
<gene>
    <name evidence="1" type="ORF">Col01nite_31590</name>
</gene>
<organism evidence="1 2">
    <name type="scientific">Cellulomonas oligotrophica</name>
    <dbReference type="NCBI Taxonomy" id="931536"/>
    <lineage>
        <taxon>Bacteria</taxon>
        <taxon>Bacillati</taxon>
        <taxon>Actinomycetota</taxon>
        <taxon>Actinomycetes</taxon>
        <taxon>Micrococcales</taxon>
        <taxon>Cellulomonadaceae</taxon>
        <taxon>Cellulomonas</taxon>
    </lineage>
</organism>
<sequence length="62" mass="6709">MRKYLYDAAATRGLPRTPAVALIERQPFVLDAAFRPVEPLNAWLASLPSRGCHSPGTWSGGA</sequence>
<proteinExistence type="predicted"/>
<comment type="caution">
    <text evidence="1">The sequence shown here is derived from an EMBL/GenBank/DDBJ whole genome shotgun (WGS) entry which is preliminary data.</text>
</comment>
<evidence type="ECO:0000313" key="2">
    <source>
        <dbReference type="Proteomes" id="UP000618382"/>
    </source>
</evidence>
<name>A0ABQ4DE51_9CELL</name>
<accession>A0ABQ4DE51</accession>
<dbReference type="Proteomes" id="UP000618382">
    <property type="component" value="Unassembled WGS sequence"/>
</dbReference>
<evidence type="ECO:0000313" key="1">
    <source>
        <dbReference type="EMBL" id="GIG34000.1"/>
    </source>
</evidence>
<keyword evidence="2" id="KW-1185">Reference proteome</keyword>
<reference evidence="1 2" key="1">
    <citation type="submission" date="2021-01" db="EMBL/GenBank/DDBJ databases">
        <title>Whole genome shotgun sequence of Cellulomonas oligotrophica NBRC 109435.</title>
        <authorList>
            <person name="Komaki H."/>
            <person name="Tamura T."/>
        </authorList>
    </citation>
    <scope>NUCLEOTIDE SEQUENCE [LARGE SCALE GENOMIC DNA]</scope>
    <source>
        <strain evidence="1 2">NBRC 109435</strain>
    </source>
</reference>